<dbReference type="Proteomes" id="UP001319200">
    <property type="component" value="Unassembled WGS sequence"/>
</dbReference>
<reference evidence="2 3" key="1">
    <citation type="submission" date="2021-05" db="EMBL/GenBank/DDBJ databases">
        <title>A Polyphasic approach of four new species of the genus Ohtaekwangia: Ohtaekwangia histidinii sp. nov., Ohtaekwangia cretensis sp. nov., Ohtaekwangia indiensis sp. nov., Ohtaekwangia reichenbachii sp. nov. from diverse environment.</title>
        <authorList>
            <person name="Octaviana S."/>
        </authorList>
    </citation>
    <scope>NUCLEOTIDE SEQUENCE [LARGE SCALE GENOMIC DNA]</scope>
    <source>
        <strain evidence="2 3">PWU4</strain>
    </source>
</reference>
<name>A0AAP2GI99_9BACT</name>
<evidence type="ECO:0000313" key="2">
    <source>
        <dbReference type="EMBL" id="MBT1696879.1"/>
    </source>
</evidence>
<keyword evidence="3" id="KW-1185">Reference proteome</keyword>
<dbReference type="RefSeq" id="WP_254162403.1">
    <property type="nucleotide sequence ID" value="NZ_JAHESF010000006.1"/>
</dbReference>
<accession>A0AAP2GI99</accession>
<evidence type="ECO:0000256" key="1">
    <source>
        <dbReference type="SAM" id="SignalP"/>
    </source>
</evidence>
<sequence length="252" mass="27396">MKRLLLPILFLTGVVAAYAQPKATVAPPSFTAEDEITITVDVTGTSLAGYTGDVWMWAWISEGCSANCDAPTNVNPAGGASTEKAKMTRVSANVYSITIVPSAFYAKPPSEIKKIGLKLKSADWGDGKQSDTDVLINVEPLVFTPKVNRIFPTKVTKDDVVTLYLDQTIATVPALKYELSNFKVTIRAYNEANAEIGKIENAATVNAGNGLHYIRIMPSFNFSSSEVRSIKYRFSSTGSNVQSDEFSLVFFQ</sequence>
<evidence type="ECO:0000313" key="3">
    <source>
        <dbReference type="Proteomes" id="UP001319200"/>
    </source>
</evidence>
<dbReference type="AlphaFoldDB" id="A0AAP2GI99"/>
<dbReference type="EMBL" id="JAHESF010000006">
    <property type="protein sequence ID" value="MBT1696879.1"/>
    <property type="molecule type" value="Genomic_DNA"/>
</dbReference>
<feature type="signal peptide" evidence="1">
    <location>
        <begin position="1"/>
        <end position="19"/>
    </location>
</feature>
<keyword evidence="1" id="KW-0732">Signal</keyword>
<gene>
    <name evidence="2" type="ORF">KK083_08350</name>
</gene>
<feature type="chain" id="PRO_5042875935" evidence="1">
    <location>
        <begin position="20"/>
        <end position="252"/>
    </location>
</feature>
<proteinExistence type="predicted"/>
<organism evidence="2 3">
    <name type="scientific">Chryseosolibacter histidini</name>
    <dbReference type="NCBI Taxonomy" id="2782349"/>
    <lineage>
        <taxon>Bacteria</taxon>
        <taxon>Pseudomonadati</taxon>
        <taxon>Bacteroidota</taxon>
        <taxon>Cytophagia</taxon>
        <taxon>Cytophagales</taxon>
        <taxon>Chryseotaleaceae</taxon>
        <taxon>Chryseosolibacter</taxon>
    </lineage>
</organism>
<protein>
    <submittedName>
        <fullName evidence="2">Uncharacterized protein</fullName>
    </submittedName>
</protein>
<comment type="caution">
    <text evidence="2">The sequence shown here is derived from an EMBL/GenBank/DDBJ whole genome shotgun (WGS) entry which is preliminary data.</text>
</comment>